<evidence type="ECO:0000313" key="1">
    <source>
        <dbReference type="EMBL" id="KAJ2813702.1"/>
    </source>
</evidence>
<gene>
    <name evidence="1" type="ORF">H4S07_000483</name>
</gene>
<protein>
    <submittedName>
        <fullName evidence="1">Uncharacterized protein</fullName>
    </submittedName>
</protein>
<organism evidence="1 2">
    <name type="scientific">Coemansia furcata</name>
    <dbReference type="NCBI Taxonomy" id="417177"/>
    <lineage>
        <taxon>Eukaryota</taxon>
        <taxon>Fungi</taxon>
        <taxon>Fungi incertae sedis</taxon>
        <taxon>Zoopagomycota</taxon>
        <taxon>Kickxellomycotina</taxon>
        <taxon>Kickxellomycetes</taxon>
        <taxon>Kickxellales</taxon>
        <taxon>Kickxellaceae</taxon>
        <taxon>Coemansia</taxon>
    </lineage>
</organism>
<accession>A0ACC1LRK5</accession>
<keyword evidence="2" id="KW-1185">Reference proteome</keyword>
<sequence>MFEDITRENYYTERLVFKRKPPTLLEWRYPNKIEVDVLRSYAIVAKKARLTDIYTWMSTHSYVILNYITTTFGRDGLTGNIVVEAYESADRPYAMVIFRAATLADESTNRVMQSHGLSKRGPPCPPPLTGLLCRSGTTLHSVWQWLSIHRGRLAYVVNEAPIAGILAIVRPPLPQISPYAAPRSHRSASRDSIDSTLPLYQPPSLQSGSVSRSIREEDEAPAGPPPYWEIAQQTEYGRAHATRAAAAAVAAVFGSTQSSLSRRASQTHGAQIRSSGERGRRTPSASLAGGGLVRTFTQSMPALPLLLSDEQAVAAAIEESRRCAVATASASTNEHAVRYVQQSVAGAMDSAERRRGNSGGLLHSLQSQVRMARLSARTNPEYRGRRSAGGSWLWRLFNM</sequence>
<proteinExistence type="predicted"/>
<dbReference type="Proteomes" id="UP001140096">
    <property type="component" value="Unassembled WGS sequence"/>
</dbReference>
<name>A0ACC1LRK5_9FUNG</name>
<reference evidence="1" key="1">
    <citation type="submission" date="2022-07" db="EMBL/GenBank/DDBJ databases">
        <title>Phylogenomic reconstructions and comparative analyses of Kickxellomycotina fungi.</title>
        <authorList>
            <person name="Reynolds N.K."/>
            <person name="Stajich J.E."/>
            <person name="Barry K."/>
            <person name="Grigoriev I.V."/>
            <person name="Crous P."/>
            <person name="Smith M.E."/>
        </authorList>
    </citation>
    <scope>NUCLEOTIDE SEQUENCE</scope>
    <source>
        <strain evidence="1">CBS 102833</strain>
    </source>
</reference>
<evidence type="ECO:0000313" key="2">
    <source>
        <dbReference type="Proteomes" id="UP001140096"/>
    </source>
</evidence>
<dbReference type="EMBL" id="JANBUP010000029">
    <property type="protein sequence ID" value="KAJ2813702.1"/>
    <property type="molecule type" value="Genomic_DNA"/>
</dbReference>
<comment type="caution">
    <text evidence="1">The sequence shown here is derived from an EMBL/GenBank/DDBJ whole genome shotgun (WGS) entry which is preliminary data.</text>
</comment>